<evidence type="ECO:0000256" key="6">
    <source>
        <dbReference type="ARBA" id="ARBA00023125"/>
    </source>
</evidence>
<dbReference type="PRINTS" id="PR00417">
    <property type="entry name" value="PRTPISMRASEI"/>
</dbReference>
<gene>
    <name evidence="14" type="ORF">DXD04_15090</name>
</gene>
<dbReference type="InterPro" id="IPR013497">
    <property type="entry name" value="Topo_IA_cen"/>
</dbReference>
<dbReference type="GO" id="GO:0003917">
    <property type="term" value="F:DNA topoisomerase type I (single strand cut, ATP-independent) activity"/>
    <property type="evidence" value="ECO:0007669"/>
    <property type="project" value="UniProtKB-EC"/>
</dbReference>
<evidence type="ECO:0000259" key="12">
    <source>
        <dbReference type="PROSITE" id="PS50880"/>
    </source>
</evidence>
<dbReference type="NCBIfam" id="TIGR01056">
    <property type="entry name" value="topB"/>
    <property type="match status" value="1"/>
</dbReference>
<comment type="similarity">
    <text evidence="2">Belongs to the type IA topoisomerase family.</text>
</comment>
<evidence type="ECO:0000313" key="15">
    <source>
        <dbReference type="Proteomes" id="UP000260862"/>
    </source>
</evidence>
<comment type="catalytic activity">
    <reaction evidence="1">
        <text>ATP-independent breakage of single-stranded DNA, followed by passage and rejoining.</text>
        <dbReference type="EC" id="5.6.2.1"/>
    </reaction>
</comment>
<dbReference type="InterPro" id="IPR025589">
    <property type="entry name" value="Toprim_C_rpt"/>
</dbReference>
<dbReference type="Pfam" id="PF13342">
    <property type="entry name" value="Toprim_Crpt"/>
    <property type="match status" value="1"/>
</dbReference>
<evidence type="ECO:0000256" key="3">
    <source>
        <dbReference type="ARBA" id="ARBA00012891"/>
    </source>
</evidence>
<dbReference type="Pfam" id="PF01751">
    <property type="entry name" value="Toprim"/>
    <property type="match status" value="1"/>
</dbReference>
<dbReference type="InterPro" id="IPR005738">
    <property type="entry name" value="TopoIII"/>
</dbReference>
<evidence type="ECO:0000256" key="2">
    <source>
        <dbReference type="ARBA" id="ARBA00009446"/>
    </source>
</evidence>
<feature type="domain" description="Toprim" evidence="12">
    <location>
        <begin position="1"/>
        <end position="141"/>
    </location>
</feature>
<dbReference type="Gene3D" id="3.40.50.140">
    <property type="match status" value="1"/>
</dbReference>
<dbReference type="CDD" id="cd03362">
    <property type="entry name" value="TOPRIM_TopoIA_TopoIII"/>
    <property type="match status" value="1"/>
</dbReference>
<dbReference type="EMBL" id="QSQT01000041">
    <property type="protein sequence ID" value="RGK51613.1"/>
    <property type="molecule type" value="Genomic_DNA"/>
</dbReference>
<evidence type="ECO:0000259" key="13">
    <source>
        <dbReference type="PROSITE" id="PS52039"/>
    </source>
</evidence>
<dbReference type="GO" id="GO:0003677">
    <property type="term" value="F:DNA binding"/>
    <property type="evidence" value="ECO:0007669"/>
    <property type="project" value="UniProtKB-KW"/>
</dbReference>
<dbReference type="InterPro" id="IPR003602">
    <property type="entry name" value="Topo_IA_DNA-bd_dom"/>
</dbReference>
<dbReference type="InterPro" id="IPR013824">
    <property type="entry name" value="Topo_IA_cen_sub1"/>
</dbReference>
<sequence>MTCIIAEKPSVARELAAIVGANSRENGYMEGNNYIVTWAIGHLVTLAMPQQYGVEGFRKEDLPLLPEPFRLIVRQIRKDGEYINDPAAVKQLGIIKNCFNRSEKIIVATDAGREGELIFRYIYSYLNSDKPYVRLWISSLTDKAIREGLSKLRPGNEFDNLYSAGKARSEADWLVGINASRALSISAGKNGFSLGRVQTPTLSIICRRYIENKEFKSVPYWKLEAMLDKDGILWKAVSETTFERRETAQSAVKAILADNITTDGHGCLSVLKVERKAVRTEPPLLYDLTTLQKEANRKYSFSADTTLSLAQSLYEKKLITYPRTGSRYIGDDVFDEISGLIEFSKDGFSFENIVPVILRHELNRRSVDASKVTDHHALLITGNKPEQLSTNEDKIYRMIMARMLEAFSETSQKDVLTVTLHGADVDFVLKAEKVTYPGWKAVLNEKEEDEDKEVEFLPDFKEGENIRISSLKETEHKTKPKPLFTEATLLSAMENAGREIEDGEVRKAMDGCGIGTPATRANIIETLLLREYIRREKKTLVPTDKGMAVYDIVKDKRIANAEMTGTWELALAKIENEENDAARFNQEIKDYTGQICTELLESSIVSKDNTELLTCPVCKNNSVKIYPKVAKCTSEGCEFRIFREVCGKMLTDKDVRSLITQGHTSTLKGLISKAGKKFNAVLILKEDGSTSFEFKNNK</sequence>
<dbReference type="CDD" id="cd00186">
    <property type="entry name" value="TOP1Ac"/>
    <property type="match status" value="1"/>
</dbReference>
<proteinExistence type="inferred from homology"/>
<name>A0A3E4MPC1_9BACT</name>
<dbReference type="GO" id="GO:0006310">
    <property type="term" value="P:DNA recombination"/>
    <property type="evidence" value="ECO:0007669"/>
    <property type="project" value="TreeGrafter"/>
</dbReference>
<dbReference type="SMART" id="SM00437">
    <property type="entry name" value="TOP1Ac"/>
    <property type="match status" value="1"/>
</dbReference>
<dbReference type="SMART" id="SM00436">
    <property type="entry name" value="TOP1Bc"/>
    <property type="match status" value="1"/>
</dbReference>
<dbReference type="Proteomes" id="UP000260862">
    <property type="component" value="Unassembled WGS sequence"/>
</dbReference>
<dbReference type="AlphaFoldDB" id="A0A3E4MPC1"/>
<dbReference type="Pfam" id="PF01131">
    <property type="entry name" value="Topoisom_bac"/>
    <property type="match status" value="1"/>
</dbReference>
<keyword evidence="7 14" id="KW-0413">Isomerase</keyword>
<organism evidence="14 15">
    <name type="scientific">Phocaeicola plebeius</name>
    <dbReference type="NCBI Taxonomy" id="310297"/>
    <lineage>
        <taxon>Bacteria</taxon>
        <taxon>Pseudomonadati</taxon>
        <taxon>Bacteroidota</taxon>
        <taxon>Bacteroidia</taxon>
        <taxon>Bacteroidales</taxon>
        <taxon>Bacteroidaceae</taxon>
        <taxon>Phocaeicola</taxon>
    </lineage>
</organism>
<dbReference type="GO" id="GO:0006265">
    <property type="term" value="P:DNA topological change"/>
    <property type="evidence" value="ECO:0007669"/>
    <property type="project" value="InterPro"/>
</dbReference>
<dbReference type="GO" id="GO:0046872">
    <property type="term" value="F:metal ion binding"/>
    <property type="evidence" value="ECO:0007669"/>
    <property type="project" value="UniProtKB-KW"/>
</dbReference>
<evidence type="ECO:0000313" key="14">
    <source>
        <dbReference type="EMBL" id="RGK51613.1"/>
    </source>
</evidence>
<dbReference type="InterPro" id="IPR023405">
    <property type="entry name" value="Topo_IA_core_domain"/>
</dbReference>
<evidence type="ECO:0000256" key="7">
    <source>
        <dbReference type="ARBA" id="ARBA00023235"/>
    </source>
</evidence>
<evidence type="ECO:0000256" key="10">
    <source>
        <dbReference type="ARBA" id="ARBA00032235"/>
    </source>
</evidence>
<dbReference type="SUPFAM" id="SSF56712">
    <property type="entry name" value="Prokaryotic type I DNA topoisomerase"/>
    <property type="match status" value="1"/>
</dbReference>
<dbReference type="InterPro" id="IPR013826">
    <property type="entry name" value="Topo_IA_cen_sub3"/>
</dbReference>
<dbReference type="InterPro" id="IPR034144">
    <property type="entry name" value="TOPRIM_TopoIII"/>
</dbReference>
<evidence type="ECO:0000256" key="11">
    <source>
        <dbReference type="ARBA" id="ARBA00032877"/>
    </source>
</evidence>
<evidence type="ECO:0000256" key="4">
    <source>
        <dbReference type="ARBA" id="ARBA00022723"/>
    </source>
</evidence>
<dbReference type="InterPro" id="IPR003601">
    <property type="entry name" value="Topo_IA_2"/>
</dbReference>
<dbReference type="PANTHER" id="PTHR11390:SF21">
    <property type="entry name" value="DNA TOPOISOMERASE 3-ALPHA"/>
    <property type="match status" value="1"/>
</dbReference>
<accession>A0A3E4MPC1</accession>
<feature type="domain" description="Topo IA-type catalytic" evidence="13">
    <location>
        <begin position="158"/>
        <end position="596"/>
    </location>
</feature>
<dbReference type="GO" id="GO:0043597">
    <property type="term" value="C:cytoplasmic replication fork"/>
    <property type="evidence" value="ECO:0007669"/>
    <property type="project" value="TreeGrafter"/>
</dbReference>
<evidence type="ECO:0000256" key="8">
    <source>
        <dbReference type="ARBA" id="ARBA00030003"/>
    </source>
</evidence>
<dbReference type="PANTHER" id="PTHR11390">
    <property type="entry name" value="PROKARYOTIC DNA TOPOISOMERASE"/>
    <property type="match status" value="1"/>
</dbReference>
<keyword evidence="15" id="KW-1185">Reference proteome</keyword>
<evidence type="ECO:0000256" key="9">
    <source>
        <dbReference type="ARBA" id="ARBA00031985"/>
    </source>
</evidence>
<dbReference type="PROSITE" id="PS50880">
    <property type="entry name" value="TOPRIM"/>
    <property type="match status" value="1"/>
</dbReference>
<comment type="caution">
    <text evidence="14">The sequence shown here is derived from an EMBL/GenBank/DDBJ whole genome shotgun (WGS) entry which is preliminary data.</text>
</comment>
<dbReference type="Gene3D" id="2.70.20.10">
    <property type="entry name" value="Topoisomerase I, domain 3"/>
    <property type="match status" value="1"/>
</dbReference>
<keyword evidence="4" id="KW-0479">Metal-binding</keyword>
<dbReference type="InterPro" id="IPR013825">
    <property type="entry name" value="Topo_IA_cen_sub2"/>
</dbReference>
<dbReference type="EC" id="5.6.2.1" evidence="3"/>
<dbReference type="PROSITE" id="PS52039">
    <property type="entry name" value="TOPO_IA_2"/>
    <property type="match status" value="1"/>
</dbReference>
<evidence type="ECO:0000256" key="1">
    <source>
        <dbReference type="ARBA" id="ARBA00000213"/>
    </source>
</evidence>
<dbReference type="InterPro" id="IPR000380">
    <property type="entry name" value="Topo_IA"/>
</dbReference>
<keyword evidence="6" id="KW-0238">DNA-binding</keyword>
<keyword evidence="5" id="KW-0799">Topoisomerase</keyword>
<protein>
    <recommendedName>
        <fullName evidence="3">DNA topoisomerase</fullName>
        <ecNumber evidence="3">5.6.2.1</ecNumber>
    </recommendedName>
    <alternativeName>
        <fullName evidence="11">Omega-protein</fullName>
    </alternativeName>
    <alternativeName>
        <fullName evidence="10">Relaxing enzyme</fullName>
    </alternativeName>
    <alternativeName>
        <fullName evidence="8">Swivelase</fullName>
    </alternativeName>
    <alternativeName>
        <fullName evidence="9">Untwisting enzyme</fullName>
    </alternativeName>
</protein>
<reference evidence="14 15" key="1">
    <citation type="submission" date="2018-08" db="EMBL/GenBank/DDBJ databases">
        <title>A genome reference for cultivated species of the human gut microbiota.</title>
        <authorList>
            <person name="Zou Y."/>
            <person name="Xue W."/>
            <person name="Luo G."/>
        </authorList>
    </citation>
    <scope>NUCLEOTIDE SEQUENCE [LARGE SCALE GENOMIC DNA]</scope>
    <source>
        <strain evidence="14 15">TF10-3AC</strain>
    </source>
</reference>
<dbReference type="Gene3D" id="1.10.290.10">
    <property type="entry name" value="Topoisomerase I, domain 4"/>
    <property type="match status" value="1"/>
</dbReference>
<evidence type="ECO:0000256" key="5">
    <source>
        <dbReference type="ARBA" id="ARBA00023029"/>
    </source>
</evidence>
<dbReference type="SMART" id="SM00493">
    <property type="entry name" value="TOPRIM"/>
    <property type="match status" value="1"/>
</dbReference>
<dbReference type="GO" id="GO:0006281">
    <property type="term" value="P:DNA repair"/>
    <property type="evidence" value="ECO:0007669"/>
    <property type="project" value="TreeGrafter"/>
</dbReference>
<dbReference type="Gene3D" id="1.10.460.10">
    <property type="entry name" value="Topoisomerase I, domain 2"/>
    <property type="match status" value="1"/>
</dbReference>
<dbReference type="InterPro" id="IPR006171">
    <property type="entry name" value="TOPRIM_dom"/>
</dbReference>